<dbReference type="Proteomes" id="UP000268684">
    <property type="component" value="Chromosome III"/>
</dbReference>
<dbReference type="AlphaFoldDB" id="A0AAJ5NM64"/>
<reference evidence="5 6" key="1">
    <citation type="submission" date="2017-11" db="EMBL/GenBank/DDBJ databases">
        <authorList>
            <person name="Seth-Smith MB H."/>
        </authorList>
    </citation>
    <scope>NUCLEOTIDE SEQUENCE [LARGE SCALE GENOMIC DNA]</scope>
    <source>
        <strain evidence="5">E</strain>
    </source>
</reference>
<dbReference type="RefSeq" id="WP_122173494.1">
    <property type="nucleotide sequence ID" value="NZ_LR025744.1"/>
</dbReference>
<dbReference type="Pfam" id="PF08545">
    <property type="entry name" value="ACP_syn_III"/>
    <property type="match status" value="1"/>
</dbReference>
<organism evidence="5 6">
    <name type="scientific">Burkholderia stabilis</name>
    <dbReference type="NCBI Taxonomy" id="95485"/>
    <lineage>
        <taxon>Bacteria</taxon>
        <taxon>Pseudomonadati</taxon>
        <taxon>Pseudomonadota</taxon>
        <taxon>Betaproteobacteria</taxon>
        <taxon>Burkholderiales</taxon>
        <taxon>Burkholderiaceae</taxon>
        <taxon>Burkholderia</taxon>
        <taxon>Burkholderia cepacia complex</taxon>
    </lineage>
</organism>
<gene>
    <name evidence="5" type="ORF">BSTAB16_7217</name>
</gene>
<dbReference type="InterPro" id="IPR013747">
    <property type="entry name" value="ACP_syn_III_C"/>
</dbReference>
<keyword evidence="1" id="KW-0808">Transferase</keyword>
<dbReference type="GO" id="GO:0004315">
    <property type="term" value="F:3-oxoacyl-[acyl-carrier-protein] synthase activity"/>
    <property type="evidence" value="ECO:0007669"/>
    <property type="project" value="InterPro"/>
</dbReference>
<dbReference type="GO" id="GO:0044550">
    <property type="term" value="P:secondary metabolite biosynthetic process"/>
    <property type="evidence" value="ECO:0007669"/>
    <property type="project" value="TreeGrafter"/>
</dbReference>
<protein>
    <recommendedName>
        <fullName evidence="7">3-oxoacyl-ACP synthase</fullName>
    </recommendedName>
</protein>
<feature type="domain" description="Beta-ketoacyl-[acyl-carrier-protein] synthase III N-terminal" evidence="4">
    <location>
        <begin position="114"/>
        <end position="188"/>
    </location>
</feature>
<accession>A0AAJ5NM64</accession>
<dbReference type="InterPro" id="IPR016039">
    <property type="entry name" value="Thiolase-like"/>
</dbReference>
<dbReference type="InterPro" id="IPR013751">
    <property type="entry name" value="ACP_syn_III_N"/>
</dbReference>
<evidence type="ECO:0000259" key="3">
    <source>
        <dbReference type="Pfam" id="PF08541"/>
    </source>
</evidence>
<evidence type="ECO:0008006" key="7">
    <source>
        <dbReference type="Google" id="ProtNLM"/>
    </source>
</evidence>
<evidence type="ECO:0000313" key="5">
    <source>
        <dbReference type="EMBL" id="VBB17002.1"/>
    </source>
</evidence>
<evidence type="ECO:0000256" key="2">
    <source>
        <dbReference type="ARBA" id="ARBA00023315"/>
    </source>
</evidence>
<dbReference type="SUPFAM" id="SSF53901">
    <property type="entry name" value="Thiolase-like"/>
    <property type="match status" value="1"/>
</dbReference>
<dbReference type="CDD" id="cd00830">
    <property type="entry name" value="KAS_III"/>
    <property type="match status" value="1"/>
</dbReference>
<dbReference type="Gene3D" id="3.40.47.10">
    <property type="match status" value="1"/>
</dbReference>
<keyword evidence="6" id="KW-1185">Reference proteome</keyword>
<dbReference type="PANTHER" id="PTHR34069">
    <property type="entry name" value="3-OXOACYL-[ACYL-CARRIER-PROTEIN] SYNTHASE 3"/>
    <property type="match status" value="1"/>
</dbReference>
<dbReference type="PANTHER" id="PTHR34069:SF2">
    <property type="entry name" value="BETA-KETOACYL-[ACYL-CARRIER-PROTEIN] SYNTHASE III"/>
    <property type="match status" value="1"/>
</dbReference>
<evidence type="ECO:0000313" key="6">
    <source>
        <dbReference type="Proteomes" id="UP000268684"/>
    </source>
</evidence>
<dbReference type="Pfam" id="PF08541">
    <property type="entry name" value="ACP_syn_III_C"/>
    <property type="match status" value="1"/>
</dbReference>
<dbReference type="GeneID" id="71059613"/>
<name>A0AAJ5NM64_9BURK</name>
<sequence length="340" mass="35959">MASRTISGISVKAITAALPSGTIGEAEFAAIYGEREVARIVRGTGISSIRTAAGMTTSDLVVAAAAHLMRGWGIDAGEIDGLIVVTQTPDDWSPGCAYAVHHRLELPTDCFVVDVNAGCAGYVSGLVQAASLVASGACRNVLLCTGDINTRLVDDQDHQVRMLFGDAASATLITAGDETLHFVSGADGSGRSLLGVNLQYEKTGERTGTIRCLKMDGAAVMSFALRRVPEVIDTLLGSQGKRLEDVDLFALHQPNRFILDYIRNRLGVTPERLPVDVDGIGNTNSTSIPLLLSRRHEEDDEARRSVVMCGFGVGLAWGALLADLSKTRVLAPVEVALEVA</sequence>
<proteinExistence type="predicted"/>
<dbReference type="EMBL" id="LR025744">
    <property type="protein sequence ID" value="VBB17002.1"/>
    <property type="molecule type" value="Genomic_DNA"/>
</dbReference>
<keyword evidence="2" id="KW-0012">Acyltransferase</keyword>
<feature type="domain" description="Beta-ketoacyl-[acyl-carrier-protein] synthase III C-terminal" evidence="3">
    <location>
        <begin position="239"/>
        <end position="321"/>
    </location>
</feature>
<evidence type="ECO:0000259" key="4">
    <source>
        <dbReference type="Pfam" id="PF08545"/>
    </source>
</evidence>
<evidence type="ECO:0000256" key="1">
    <source>
        <dbReference type="ARBA" id="ARBA00022679"/>
    </source>
</evidence>
<dbReference type="GO" id="GO:0006633">
    <property type="term" value="P:fatty acid biosynthetic process"/>
    <property type="evidence" value="ECO:0007669"/>
    <property type="project" value="InterPro"/>
</dbReference>